<dbReference type="SUPFAM" id="SSF46894">
    <property type="entry name" value="C-terminal effector domain of the bipartite response regulators"/>
    <property type="match status" value="1"/>
</dbReference>
<proteinExistence type="predicted"/>
<name>A0ABY9TXC5_9GAMM</name>
<dbReference type="EMBL" id="CP134145">
    <property type="protein sequence ID" value="WNC73448.1"/>
    <property type="molecule type" value="Genomic_DNA"/>
</dbReference>
<evidence type="ECO:0000256" key="2">
    <source>
        <dbReference type="ARBA" id="ARBA00023125"/>
    </source>
</evidence>
<dbReference type="PROSITE" id="PS50043">
    <property type="entry name" value="HTH_LUXR_2"/>
    <property type="match status" value="1"/>
</dbReference>
<dbReference type="SMART" id="SM00421">
    <property type="entry name" value="HTH_LUXR"/>
    <property type="match status" value="1"/>
</dbReference>
<reference evidence="6" key="1">
    <citation type="submission" date="2023-09" db="EMBL/GenBank/DDBJ databases">
        <authorList>
            <person name="Li S."/>
            <person name="Li X."/>
            <person name="Zhang C."/>
            <person name="Zhao Z."/>
        </authorList>
    </citation>
    <scope>NUCLEOTIDE SEQUENCE [LARGE SCALE GENOMIC DNA]</scope>
    <source>
        <strain evidence="6">SQ149</strain>
    </source>
</reference>
<keyword evidence="6" id="KW-1185">Reference proteome</keyword>
<dbReference type="CDD" id="cd06170">
    <property type="entry name" value="LuxR_C_like"/>
    <property type="match status" value="1"/>
</dbReference>
<dbReference type="InterPro" id="IPR036388">
    <property type="entry name" value="WH-like_DNA-bd_sf"/>
</dbReference>
<keyword evidence="3" id="KW-0804">Transcription</keyword>
<evidence type="ECO:0000256" key="1">
    <source>
        <dbReference type="ARBA" id="ARBA00023015"/>
    </source>
</evidence>
<evidence type="ECO:0000256" key="3">
    <source>
        <dbReference type="ARBA" id="ARBA00023163"/>
    </source>
</evidence>
<keyword evidence="1" id="KW-0805">Transcription regulation</keyword>
<protein>
    <submittedName>
        <fullName evidence="5">Helix-turn-helix transcriptional regulator</fullName>
    </submittedName>
</protein>
<dbReference type="Gene3D" id="1.10.10.10">
    <property type="entry name" value="Winged helix-like DNA-binding domain superfamily/Winged helix DNA-binding domain"/>
    <property type="match status" value="1"/>
</dbReference>
<keyword evidence="2" id="KW-0238">DNA-binding</keyword>
<dbReference type="InterPro" id="IPR039420">
    <property type="entry name" value="WalR-like"/>
</dbReference>
<sequence length="297" mass="33632">MLQHLNKLILDIYQKSFYHDLISFRDEVCALLCEKLSFDTISWNYIDNEGNKLGAICVPNLIGDDKKIVSIESSKGFSEQLLLDKKQKVVHTSLVSIEQNGHYLIATVKANQYKRGHQIALIRNSSMPTFNEEDKKLFELMFPHLVEGLSISLLNSVQHQHSRRSIALLDKNNNIIEASAAFIDIFSSKIKNNQVLSNLNIAKQEKLTIDGKHLTVEVKPLSEFYLVEISFDKTLSLTAQEGKIMQLLITGASNKTMADALQISPSTINNHITNIFNKLDVNSRIEAVKEWNKYAKS</sequence>
<dbReference type="PANTHER" id="PTHR43214:SF41">
    <property type="entry name" value="NITRATE_NITRITE RESPONSE REGULATOR PROTEIN NARP"/>
    <property type="match status" value="1"/>
</dbReference>
<accession>A0ABY9TXC5</accession>
<dbReference type="RefSeq" id="WP_348392560.1">
    <property type="nucleotide sequence ID" value="NZ_CP134145.1"/>
</dbReference>
<gene>
    <name evidence="5" type="ORF">RGQ13_05485</name>
</gene>
<feature type="domain" description="HTH luxR-type" evidence="4">
    <location>
        <begin position="230"/>
        <end position="295"/>
    </location>
</feature>
<dbReference type="PANTHER" id="PTHR43214">
    <property type="entry name" value="TWO-COMPONENT RESPONSE REGULATOR"/>
    <property type="match status" value="1"/>
</dbReference>
<dbReference type="Pfam" id="PF00196">
    <property type="entry name" value="GerE"/>
    <property type="match status" value="1"/>
</dbReference>
<dbReference type="InterPro" id="IPR000792">
    <property type="entry name" value="Tscrpt_reg_LuxR_C"/>
</dbReference>
<evidence type="ECO:0000313" key="6">
    <source>
        <dbReference type="Proteomes" id="UP001258994"/>
    </source>
</evidence>
<organism evidence="5 6">
    <name type="scientific">Thalassotalea psychrophila</name>
    <dbReference type="NCBI Taxonomy" id="3065647"/>
    <lineage>
        <taxon>Bacteria</taxon>
        <taxon>Pseudomonadati</taxon>
        <taxon>Pseudomonadota</taxon>
        <taxon>Gammaproteobacteria</taxon>
        <taxon>Alteromonadales</taxon>
        <taxon>Colwelliaceae</taxon>
        <taxon>Thalassotalea</taxon>
    </lineage>
</organism>
<dbReference type="PRINTS" id="PR00038">
    <property type="entry name" value="HTHLUXR"/>
</dbReference>
<dbReference type="Proteomes" id="UP001258994">
    <property type="component" value="Chromosome"/>
</dbReference>
<dbReference type="InterPro" id="IPR016032">
    <property type="entry name" value="Sig_transdc_resp-reg_C-effctor"/>
</dbReference>
<evidence type="ECO:0000313" key="5">
    <source>
        <dbReference type="EMBL" id="WNC73448.1"/>
    </source>
</evidence>
<evidence type="ECO:0000259" key="4">
    <source>
        <dbReference type="PROSITE" id="PS50043"/>
    </source>
</evidence>